<evidence type="ECO:0000313" key="3">
    <source>
        <dbReference type="Proteomes" id="UP001589536"/>
    </source>
</evidence>
<dbReference type="EMBL" id="JBHMBH010000008">
    <property type="protein sequence ID" value="MFB9713137.1"/>
    <property type="molecule type" value="Genomic_DNA"/>
</dbReference>
<dbReference type="RefSeq" id="WP_345047682.1">
    <property type="nucleotide sequence ID" value="NZ_BAABED010000001.1"/>
</dbReference>
<reference evidence="2 3" key="1">
    <citation type="submission" date="2024-09" db="EMBL/GenBank/DDBJ databases">
        <authorList>
            <person name="Sun Q."/>
            <person name="Mori K."/>
        </authorList>
    </citation>
    <scope>NUCLEOTIDE SEQUENCE [LARGE SCALE GENOMIC DNA]</scope>
    <source>
        <strain evidence="2 3">JCM 13519</strain>
    </source>
</reference>
<name>A0ABV5UKT6_9MICC</name>
<gene>
    <name evidence="2" type="ORF">ACFFPI_03080</name>
</gene>
<sequence>MIDTLANEDIAMGARNDDGGPPGTGKTTTFRGQGGRGKQSSELALWSDWRQRGRAATFLDDDARGTRQHLAGEAFGK</sequence>
<protein>
    <recommendedName>
        <fullName evidence="4">ATP-binding protein</fullName>
    </recommendedName>
</protein>
<evidence type="ECO:0000256" key="1">
    <source>
        <dbReference type="SAM" id="MobiDB-lite"/>
    </source>
</evidence>
<accession>A0ABV5UKT6</accession>
<organism evidence="2 3">
    <name type="scientific">Arthrobacter methylotrophus</name>
    <dbReference type="NCBI Taxonomy" id="121291"/>
    <lineage>
        <taxon>Bacteria</taxon>
        <taxon>Bacillati</taxon>
        <taxon>Actinomycetota</taxon>
        <taxon>Actinomycetes</taxon>
        <taxon>Micrococcales</taxon>
        <taxon>Micrococcaceae</taxon>
        <taxon>Arthrobacter</taxon>
    </lineage>
</organism>
<feature type="region of interest" description="Disordered" evidence="1">
    <location>
        <begin position="1"/>
        <end position="41"/>
    </location>
</feature>
<dbReference type="Proteomes" id="UP001589536">
    <property type="component" value="Unassembled WGS sequence"/>
</dbReference>
<evidence type="ECO:0008006" key="4">
    <source>
        <dbReference type="Google" id="ProtNLM"/>
    </source>
</evidence>
<evidence type="ECO:0000313" key="2">
    <source>
        <dbReference type="EMBL" id="MFB9713137.1"/>
    </source>
</evidence>
<keyword evidence="3" id="KW-1185">Reference proteome</keyword>
<proteinExistence type="predicted"/>
<comment type="caution">
    <text evidence="2">The sequence shown here is derived from an EMBL/GenBank/DDBJ whole genome shotgun (WGS) entry which is preliminary data.</text>
</comment>